<reference evidence="2" key="1">
    <citation type="journal article" date="2020" name="Stud. Mycol.">
        <title>101 Dothideomycetes genomes: a test case for predicting lifestyles and emergence of pathogens.</title>
        <authorList>
            <person name="Haridas S."/>
            <person name="Albert R."/>
            <person name="Binder M."/>
            <person name="Bloem J."/>
            <person name="Labutti K."/>
            <person name="Salamov A."/>
            <person name="Andreopoulos B."/>
            <person name="Baker S."/>
            <person name="Barry K."/>
            <person name="Bills G."/>
            <person name="Bluhm B."/>
            <person name="Cannon C."/>
            <person name="Castanera R."/>
            <person name="Culley D."/>
            <person name="Daum C."/>
            <person name="Ezra D."/>
            <person name="Gonzalez J."/>
            <person name="Henrissat B."/>
            <person name="Kuo A."/>
            <person name="Liang C."/>
            <person name="Lipzen A."/>
            <person name="Lutzoni F."/>
            <person name="Magnuson J."/>
            <person name="Mondo S."/>
            <person name="Nolan M."/>
            <person name="Ohm R."/>
            <person name="Pangilinan J."/>
            <person name="Park H.-J."/>
            <person name="Ramirez L."/>
            <person name="Alfaro M."/>
            <person name="Sun H."/>
            <person name="Tritt A."/>
            <person name="Yoshinaga Y."/>
            <person name="Zwiers L.-H."/>
            <person name="Turgeon B."/>
            <person name="Goodwin S."/>
            <person name="Spatafora J."/>
            <person name="Crous P."/>
            <person name="Grigoriev I."/>
        </authorList>
    </citation>
    <scope>NUCLEOTIDE SEQUENCE</scope>
    <source>
        <strain evidence="2">CBS 107.79</strain>
    </source>
</reference>
<feature type="non-terminal residue" evidence="2">
    <location>
        <position position="1"/>
    </location>
</feature>
<organism evidence="2 3">
    <name type="scientific">Bimuria novae-zelandiae CBS 107.79</name>
    <dbReference type="NCBI Taxonomy" id="1447943"/>
    <lineage>
        <taxon>Eukaryota</taxon>
        <taxon>Fungi</taxon>
        <taxon>Dikarya</taxon>
        <taxon>Ascomycota</taxon>
        <taxon>Pezizomycotina</taxon>
        <taxon>Dothideomycetes</taxon>
        <taxon>Pleosporomycetidae</taxon>
        <taxon>Pleosporales</taxon>
        <taxon>Massarineae</taxon>
        <taxon>Didymosphaeriaceae</taxon>
        <taxon>Bimuria</taxon>
    </lineage>
</organism>
<gene>
    <name evidence="2" type="ORF">BU23DRAFT_436715</name>
</gene>
<feature type="domain" description="Heterokaryon incompatibility" evidence="1">
    <location>
        <begin position="1"/>
        <end position="82"/>
    </location>
</feature>
<feature type="non-terminal residue" evidence="2">
    <location>
        <position position="83"/>
    </location>
</feature>
<dbReference type="AlphaFoldDB" id="A0A6A5V1H9"/>
<proteinExistence type="predicted"/>
<keyword evidence="3" id="KW-1185">Reference proteome</keyword>
<protein>
    <submittedName>
        <fullName evidence="2">Heterokaryon incompatibility</fullName>
    </submittedName>
</protein>
<dbReference type="PANTHER" id="PTHR24148">
    <property type="entry name" value="ANKYRIN REPEAT DOMAIN-CONTAINING PROTEIN 39 HOMOLOG-RELATED"/>
    <property type="match status" value="1"/>
</dbReference>
<dbReference type="PANTHER" id="PTHR24148:SF64">
    <property type="entry name" value="HETEROKARYON INCOMPATIBILITY DOMAIN-CONTAINING PROTEIN"/>
    <property type="match status" value="1"/>
</dbReference>
<sequence length="83" mass="9628">FEALSYTWGDRTSNRSLRKTQGRLEVTPNCLAALEDRRHQNQGRTLWIDAICINQHSNTEKNHQVPLMNQIYSKATQLLIYIG</sequence>
<dbReference type="Proteomes" id="UP000800036">
    <property type="component" value="Unassembled WGS sequence"/>
</dbReference>
<evidence type="ECO:0000259" key="1">
    <source>
        <dbReference type="Pfam" id="PF06985"/>
    </source>
</evidence>
<evidence type="ECO:0000313" key="3">
    <source>
        <dbReference type="Proteomes" id="UP000800036"/>
    </source>
</evidence>
<evidence type="ECO:0000313" key="2">
    <source>
        <dbReference type="EMBL" id="KAF1969892.1"/>
    </source>
</evidence>
<accession>A0A6A5V1H9</accession>
<dbReference type="EMBL" id="ML976705">
    <property type="protein sequence ID" value="KAF1969892.1"/>
    <property type="molecule type" value="Genomic_DNA"/>
</dbReference>
<dbReference type="InterPro" id="IPR010730">
    <property type="entry name" value="HET"/>
</dbReference>
<dbReference type="Pfam" id="PF06985">
    <property type="entry name" value="HET"/>
    <property type="match status" value="1"/>
</dbReference>
<dbReference type="InterPro" id="IPR052895">
    <property type="entry name" value="HetReg/Transcr_Mod"/>
</dbReference>
<name>A0A6A5V1H9_9PLEO</name>
<dbReference type="OrthoDB" id="3553147at2759"/>